<feature type="region of interest" description="Disordered" evidence="1">
    <location>
        <begin position="1"/>
        <end position="73"/>
    </location>
</feature>
<dbReference type="EMBL" id="SPLM01000074">
    <property type="protein sequence ID" value="TMW62176.1"/>
    <property type="molecule type" value="Genomic_DNA"/>
</dbReference>
<evidence type="ECO:0000313" key="2">
    <source>
        <dbReference type="EMBL" id="TMW62176.1"/>
    </source>
</evidence>
<dbReference type="InterPro" id="IPR007607">
    <property type="entry name" value="BacA/B"/>
</dbReference>
<evidence type="ECO:0008006" key="4">
    <source>
        <dbReference type="Google" id="ProtNLM"/>
    </source>
</evidence>
<dbReference type="PANTHER" id="PTHR35024:SF4">
    <property type="entry name" value="POLYMER-FORMING CYTOSKELETAL PROTEIN"/>
    <property type="match status" value="1"/>
</dbReference>
<evidence type="ECO:0000313" key="3">
    <source>
        <dbReference type="Proteomes" id="UP000794436"/>
    </source>
</evidence>
<feature type="compositionally biased region" description="Low complexity" evidence="1">
    <location>
        <begin position="201"/>
        <end position="230"/>
    </location>
</feature>
<accession>A0A8K1FGZ7</accession>
<dbReference type="Pfam" id="PF04519">
    <property type="entry name" value="Bactofilin"/>
    <property type="match status" value="1"/>
</dbReference>
<dbReference type="Proteomes" id="UP000794436">
    <property type="component" value="Unassembled WGS sequence"/>
</dbReference>
<dbReference type="AlphaFoldDB" id="A0A8K1FGZ7"/>
<organism evidence="2 3">
    <name type="scientific">Pythium oligandrum</name>
    <name type="common">Mycoparasitic fungus</name>
    <dbReference type="NCBI Taxonomy" id="41045"/>
    <lineage>
        <taxon>Eukaryota</taxon>
        <taxon>Sar</taxon>
        <taxon>Stramenopiles</taxon>
        <taxon>Oomycota</taxon>
        <taxon>Peronosporomycetes</taxon>
        <taxon>Pythiales</taxon>
        <taxon>Pythiaceae</taxon>
        <taxon>Pythium</taxon>
    </lineage>
</organism>
<dbReference type="OrthoDB" id="192707at2759"/>
<sequence>MDDVPVSRNPPPKPKRTAVPPASISEDDNYSDTGYESSPARRGRNTRVERQPQQQQYSPPTTPTYPPGRSHKVPIVDAEPETTIGVAVKMKGELSFDRLLRIEGEFEGKLLSKGSLVIGTKGVLTGNVENMKEVYVTGGRIVGNISVDKLILRDKAQVFGNITAKTVKIENDCIVIGKLNVNPQAPERINNKGEIVKEEAAPAAAPGSATAGTPAAAPGSAGAAAPPKPR</sequence>
<gene>
    <name evidence="2" type="ORF">Poli38472_009669</name>
</gene>
<comment type="caution">
    <text evidence="2">The sequence shown here is derived from an EMBL/GenBank/DDBJ whole genome shotgun (WGS) entry which is preliminary data.</text>
</comment>
<proteinExistence type="predicted"/>
<evidence type="ECO:0000256" key="1">
    <source>
        <dbReference type="SAM" id="MobiDB-lite"/>
    </source>
</evidence>
<feature type="region of interest" description="Disordered" evidence="1">
    <location>
        <begin position="190"/>
        <end position="230"/>
    </location>
</feature>
<dbReference type="PANTHER" id="PTHR35024">
    <property type="entry name" value="HYPOTHETICAL CYTOSOLIC PROTEIN"/>
    <property type="match status" value="1"/>
</dbReference>
<name>A0A8K1FGZ7_PYTOL</name>
<feature type="compositionally biased region" description="Basic and acidic residues" evidence="1">
    <location>
        <begin position="190"/>
        <end position="200"/>
    </location>
</feature>
<protein>
    <recommendedName>
        <fullName evidence="4">Polymer-forming cytoskeletal protein</fullName>
    </recommendedName>
</protein>
<reference evidence="2" key="1">
    <citation type="submission" date="2019-03" db="EMBL/GenBank/DDBJ databases">
        <title>Long read genome sequence of the mycoparasitic Pythium oligandrum ATCC 38472 isolated from sugarbeet rhizosphere.</title>
        <authorList>
            <person name="Gaulin E."/>
        </authorList>
    </citation>
    <scope>NUCLEOTIDE SEQUENCE</scope>
    <source>
        <strain evidence="2">ATCC 38472_TT</strain>
    </source>
</reference>
<keyword evidence="3" id="KW-1185">Reference proteome</keyword>